<gene>
    <name evidence="2" type="primary">lexA1</name>
    <name evidence="2" type="ORF">CGLAU_03560</name>
</gene>
<organism evidence="2 3">
    <name type="scientific">Corynebacterium glaucum</name>
    <dbReference type="NCBI Taxonomy" id="187491"/>
    <lineage>
        <taxon>Bacteria</taxon>
        <taxon>Bacillati</taxon>
        <taxon>Actinomycetota</taxon>
        <taxon>Actinomycetes</taxon>
        <taxon>Mycobacteriales</taxon>
        <taxon>Corynebacteriaceae</taxon>
        <taxon>Corynebacterium</taxon>
    </lineage>
</organism>
<dbReference type="OrthoDB" id="5146809at2"/>
<dbReference type="Gene3D" id="1.10.10.10">
    <property type="entry name" value="Winged helix-like DNA-binding domain superfamily/Winged helix DNA-binding domain"/>
    <property type="match status" value="1"/>
</dbReference>
<evidence type="ECO:0000313" key="2">
    <source>
        <dbReference type="EMBL" id="AQQ14690.1"/>
    </source>
</evidence>
<dbReference type="Proteomes" id="UP000217209">
    <property type="component" value="Chromosome"/>
</dbReference>
<accession>A0A1Q2HV72</accession>
<dbReference type="AlphaFoldDB" id="A0A1Q2HV72"/>
<reference evidence="2 3" key="1">
    <citation type="submission" date="2016-12" db="EMBL/GenBank/DDBJ databases">
        <authorList>
            <person name="Song W.-J."/>
            <person name="Kurnit D.M."/>
        </authorList>
    </citation>
    <scope>NUCLEOTIDE SEQUENCE [LARGE SCALE GENOMIC DNA]</scope>
    <source>
        <strain evidence="2 3">DSM 30827</strain>
    </source>
</reference>
<dbReference type="KEGG" id="cgv:CGLAU_03560"/>
<dbReference type="EC" id="3.4.21.88" evidence="2"/>
<feature type="compositionally biased region" description="Basic residues" evidence="1">
    <location>
        <begin position="27"/>
        <end position="38"/>
    </location>
</feature>
<dbReference type="EMBL" id="CP019688">
    <property type="protein sequence ID" value="AQQ14690.1"/>
    <property type="molecule type" value="Genomic_DNA"/>
</dbReference>
<protein>
    <submittedName>
        <fullName evidence="2">LexA repressor</fullName>
        <ecNumber evidence="2">3.4.21.88</ecNumber>
    </submittedName>
</protein>
<sequence>MGRRGGQKAAQRWETDPEGDYAQRQRATMKKTHRRKKMQGQTTRARVQLFIGEAFADTGKIPTRREIMRETGLSEATVKRHVRSLREDGLMPD</sequence>
<dbReference type="InterPro" id="IPR036390">
    <property type="entry name" value="WH_DNA-bd_sf"/>
</dbReference>
<evidence type="ECO:0000256" key="1">
    <source>
        <dbReference type="SAM" id="MobiDB-lite"/>
    </source>
</evidence>
<proteinExistence type="predicted"/>
<dbReference type="SUPFAM" id="SSF46785">
    <property type="entry name" value="Winged helix' DNA-binding domain"/>
    <property type="match status" value="1"/>
</dbReference>
<dbReference type="InterPro" id="IPR036388">
    <property type="entry name" value="WH-like_DNA-bd_sf"/>
</dbReference>
<keyword evidence="3" id="KW-1185">Reference proteome</keyword>
<name>A0A1Q2HV72_9CORY</name>
<evidence type="ECO:0000313" key="3">
    <source>
        <dbReference type="Proteomes" id="UP000217209"/>
    </source>
</evidence>
<feature type="region of interest" description="Disordered" evidence="1">
    <location>
        <begin position="1"/>
        <end position="44"/>
    </location>
</feature>
<keyword evidence="2" id="KW-0378">Hydrolase</keyword>
<dbReference type="Pfam" id="PF13412">
    <property type="entry name" value="HTH_24"/>
    <property type="match status" value="1"/>
</dbReference>
<dbReference type="GO" id="GO:0004252">
    <property type="term" value="F:serine-type endopeptidase activity"/>
    <property type="evidence" value="ECO:0007669"/>
    <property type="project" value="UniProtKB-EC"/>
</dbReference>